<proteinExistence type="predicted"/>
<organism evidence="1 2">
    <name type="scientific">Artomyces pyxidatus</name>
    <dbReference type="NCBI Taxonomy" id="48021"/>
    <lineage>
        <taxon>Eukaryota</taxon>
        <taxon>Fungi</taxon>
        <taxon>Dikarya</taxon>
        <taxon>Basidiomycota</taxon>
        <taxon>Agaricomycotina</taxon>
        <taxon>Agaricomycetes</taxon>
        <taxon>Russulales</taxon>
        <taxon>Auriscalpiaceae</taxon>
        <taxon>Artomyces</taxon>
    </lineage>
</organism>
<reference evidence="1" key="2">
    <citation type="journal article" date="2022" name="New Phytol.">
        <title>Evolutionary transition to the ectomycorrhizal habit in the genomes of a hyperdiverse lineage of mushroom-forming fungi.</title>
        <authorList>
            <person name="Looney B."/>
            <person name="Miyauchi S."/>
            <person name="Morin E."/>
            <person name="Drula E."/>
            <person name="Courty P.E."/>
            <person name="Kohler A."/>
            <person name="Kuo A."/>
            <person name="LaButti K."/>
            <person name="Pangilinan J."/>
            <person name="Lipzen A."/>
            <person name="Riley R."/>
            <person name="Andreopoulos W."/>
            <person name="He G."/>
            <person name="Johnson J."/>
            <person name="Nolan M."/>
            <person name="Tritt A."/>
            <person name="Barry K.W."/>
            <person name="Grigoriev I.V."/>
            <person name="Nagy L.G."/>
            <person name="Hibbett D."/>
            <person name="Henrissat B."/>
            <person name="Matheny P.B."/>
            <person name="Labbe J."/>
            <person name="Martin F.M."/>
        </authorList>
    </citation>
    <scope>NUCLEOTIDE SEQUENCE</scope>
    <source>
        <strain evidence="1">HHB10654</strain>
    </source>
</reference>
<dbReference type="EMBL" id="MU277199">
    <property type="protein sequence ID" value="KAI0064320.1"/>
    <property type="molecule type" value="Genomic_DNA"/>
</dbReference>
<accession>A0ACB8T8P3</accession>
<evidence type="ECO:0000313" key="1">
    <source>
        <dbReference type="EMBL" id="KAI0064320.1"/>
    </source>
</evidence>
<protein>
    <submittedName>
        <fullName evidence="1">Cytochrome P450</fullName>
    </submittedName>
</protein>
<gene>
    <name evidence="1" type="ORF">BV25DRAFT_1800643</name>
</gene>
<dbReference type="Proteomes" id="UP000814140">
    <property type="component" value="Unassembled WGS sequence"/>
</dbReference>
<reference evidence="1" key="1">
    <citation type="submission" date="2021-03" db="EMBL/GenBank/DDBJ databases">
        <authorList>
            <consortium name="DOE Joint Genome Institute"/>
            <person name="Ahrendt S."/>
            <person name="Looney B.P."/>
            <person name="Miyauchi S."/>
            <person name="Morin E."/>
            <person name="Drula E."/>
            <person name="Courty P.E."/>
            <person name="Chicoki N."/>
            <person name="Fauchery L."/>
            <person name="Kohler A."/>
            <person name="Kuo A."/>
            <person name="Labutti K."/>
            <person name="Pangilinan J."/>
            <person name="Lipzen A."/>
            <person name="Riley R."/>
            <person name="Andreopoulos W."/>
            <person name="He G."/>
            <person name="Johnson J."/>
            <person name="Barry K.W."/>
            <person name="Grigoriev I.V."/>
            <person name="Nagy L."/>
            <person name="Hibbett D."/>
            <person name="Henrissat B."/>
            <person name="Matheny P.B."/>
            <person name="Labbe J."/>
            <person name="Martin F."/>
        </authorList>
    </citation>
    <scope>NUCLEOTIDE SEQUENCE</scope>
    <source>
        <strain evidence="1">HHB10654</strain>
    </source>
</reference>
<sequence>MLDRHLTFLSASNNFAPLSPSVFGPVTAALIVLFAVRYLTSPWRRLPPGPRGYPLVGSAFSTGKAQWLTFTEWKKQYGDVVYFTTFGQPIIALNTQKTANDLLDRRAGIYSDRPNFIVSGEILSGGLGLPSQRYGPLWRRMRKATHQGLNLGVPGPFRPVQLREAVLLTLNILAQPAAWESHFRRAASSMIMSVTYNTPPLESEDDPRVKDVFDFVTRVTQALIPGAYLVELFTWMKYIPSRYAKWKREAEQEHTKFSAVFENLYNNVGNDLASGIDRPSLSATLLKEAGRNKLSARENAWIAALMYLAGGESTAAALEWWMLAIVTHPEVQRRAQAELDTIVGRGRVPTFADLPHLPYIGALVKEVLRWRPLDPLGMPHRSTADDWYEGMFIPAGTICIANVWAINRDPAVYGADAHCFNPDRFLDADGALKGPQETREEGHVSYGFGRRLCPGKHVANDSLFIDMAVMLWACTFEPAKDERGDTIPINVDGWVDQGTTVRPVHFTCSITARFPEAPAILAMERELLYEH</sequence>
<evidence type="ECO:0000313" key="2">
    <source>
        <dbReference type="Proteomes" id="UP000814140"/>
    </source>
</evidence>
<name>A0ACB8T8P3_9AGAM</name>
<keyword evidence="2" id="KW-1185">Reference proteome</keyword>
<comment type="caution">
    <text evidence="1">The sequence shown here is derived from an EMBL/GenBank/DDBJ whole genome shotgun (WGS) entry which is preliminary data.</text>
</comment>